<dbReference type="Proteomes" id="UP000183174">
    <property type="component" value="Unassembled WGS sequence"/>
</dbReference>
<evidence type="ECO:0000313" key="2">
    <source>
        <dbReference type="Proteomes" id="UP000183174"/>
    </source>
</evidence>
<gene>
    <name evidence="1" type="ORF">GA0061099_1001972</name>
</gene>
<name>A0A1C3UDA2_9BRAD</name>
<protein>
    <submittedName>
        <fullName evidence="1">Uncharacterized protein</fullName>
    </submittedName>
</protein>
<reference evidence="1 2" key="1">
    <citation type="submission" date="2016-08" db="EMBL/GenBank/DDBJ databases">
        <authorList>
            <person name="Seilhamer J.J."/>
        </authorList>
    </citation>
    <scope>NUCLEOTIDE SEQUENCE [LARGE SCALE GENOMIC DNA]</scope>
    <source>
        <strain evidence="1 2">CCBAU 10071</strain>
    </source>
</reference>
<sequence length="208" mass="23734">MPGPFYNGGDLPLDDVRWRSISVAAERLFERLRSGPDVVRDLEQAWAQGKIRCMLRSWTGERSLLPTATLDEFKLTWRGLHNNPEEPRVTLEERRRHGAGEAPSLTKGTIYVWGPDFEATWPAAPAVAKEASTSESVLELPRTSERERAEWREFLVPILNTLREVDKLPNKSTAFNVVDRLMTTLGQPMSKSTIYEGLKRHCTGWWSE</sequence>
<proteinExistence type="predicted"/>
<dbReference type="AlphaFoldDB" id="A0A1C3UDA2"/>
<accession>A0A1C3UDA2</accession>
<dbReference type="EMBL" id="FMAE01000001">
    <property type="protein sequence ID" value="SCB13395.1"/>
    <property type="molecule type" value="Genomic_DNA"/>
</dbReference>
<evidence type="ECO:0000313" key="1">
    <source>
        <dbReference type="EMBL" id="SCB13395.1"/>
    </source>
</evidence>
<organism evidence="1 2">
    <name type="scientific">Bradyrhizobium yuanmingense</name>
    <dbReference type="NCBI Taxonomy" id="108015"/>
    <lineage>
        <taxon>Bacteria</taxon>
        <taxon>Pseudomonadati</taxon>
        <taxon>Pseudomonadota</taxon>
        <taxon>Alphaproteobacteria</taxon>
        <taxon>Hyphomicrobiales</taxon>
        <taxon>Nitrobacteraceae</taxon>
        <taxon>Bradyrhizobium</taxon>
    </lineage>
</organism>
<dbReference type="RefSeq" id="WP_036027451.1">
    <property type="nucleotide sequence ID" value="NZ_FMAE01000001.1"/>
</dbReference>